<name>A0A1I5A841_9PROT</name>
<protein>
    <submittedName>
        <fullName evidence="2">Cell division protein ZapB</fullName>
    </submittedName>
</protein>
<keyword evidence="2" id="KW-0132">Cell division</keyword>
<dbReference type="Gene3D" id="1.20.5.340">
    <property type="match status" value="1"/>
</dbReference>
<accession>A0A1I5A841</accession>
<dbReference type="GO" id="GO:0051301">
    <property type="term" value="P:cell division"/>
    <property type="evidence" value="ECO:0007669"/>
    <property type="project" value="UniProtKB-KW"/>
</dbReference>
<evidence type="ECO:0000313" key="2">
    <source>
        <dbReference type="EMBL" id="SFN58647.1"/>
    </source>
</evidence>
<sequence length="78" mass="8863">MTHHGFPNYSDLMESELDSLEEKIDQFVRLCQQLRSENIQLRQQLAGAASENRHLTEKIGVAASRLEAILAQIPQSEK</sequence>
<gene>
    <name evidence="2" type="ORF">SAMN05216386_1257</name>
</gene>
<organism evidence="2 3">
    <name type="scientific">Nitrosospira briensis</name>
    <dbReference type="NCBI Taxonomy" id="35799"/>
    <lineage>
        <taxon>Bacteria</taxon>
        <taxon>Pseudomonadati</taxon>
        <taxon>Pseudomonadota</taxon>
        <taxon>Betaproteobacteria</taxon>
        <taxon>Nitrosomonadales</taxon>
        <taxon>Nitrosomonadaceae</taxon>
        <taxon>Nitrosospira</taxon>
    </lineage>
</organism>
<dbReference type="STRING" id="1266925.GCA_000619905_01062"/>
<dbReference type="AlphaFoldDB" id="A0A1I5A841"/>
<keyword evidence="2" id="KW-0131">Cell cycle</keyword>
<proteinExistence type="predicted"/>
<evidence type="ECO:0000256" key="1">
    <source>
        <dbReference type="SAM" id="Coils"/>
    </source>
</evidence>
<feature type="coiled-coil region" evidence="1">
    <location>
        <begin position="10"/>
        <end position="58"/>
    </location>
</feature>
<dbReference type="Proteomes" id="UP000183107">
    <property type="component" value="Unassembled WGS sequence"/>
</dbReference>
<dbReference type="EMBL" id="FOVJ01000002">
    <property type="protein sequence ID" value="SFN58647.1"/>
    <property type="molecule type" value="Genomic_DNA"/>
</dbReference>
<keyword evidence="3" id="KW-1185">Reference proteome</keyword>
<reference evidence="3" key="1">
    <citation type="submission" date="2016-10" db="EMBL/GenBank/DDBJ databases">
        <authorList>
            <person name="Varghese N."/>
        </authorList>
    </citation>
    <scope>NUCLEOTIDE SEQUENCE [LARGE SCALE GENOMIC DNA]</scope>
    <source>
        <strain evidence="3">Nsp8</strain>
    </source>
</reference>
<keyword evidence="1" id="KW-0175">Coiled coil</keyword>
<evidence type="ECO:0000313" key="3">
    <source>
        <dbReference type="Proteomes" id="UP000183107"/>
    </source>
</evidence>